<name>A0A0F9UNX3_9ZZZZ</name>
<evidence type="ECO:0008006" key="2">
    <source>
        <dbReference type="Google" id="ProtNLM"/>
    </source>
</evidence>
<dbReference type="EMBL" id="LAZR01000890">
    <property type="protein sequence ID" value="KKN55303.1"/>
    <property type="molecule type" value="Genomic_DNA"/>
</dbReference>
<accession>A0A0F9UNX3</accession>
<dbReference type="GO" id="GO:0016853">
    <property type="term" value="F:isomerase activity"/>
    <property type="evidence" value="ECO:0007669"/>
    <property type="project" value="InterPro"/>
</dbReference>
<proteinExistence type="predicted"/>
<protein>
    <recommendedName>
        <fullName evidence="2">D-TagA/D-FruA epimerase</fullName>
    </recommendedName>
</protein>
<comment type="caution">
    <text evidence="1">The sequence shown here is derived from an EMBL/GenBank/DDBJ whole genome shotgun (WGS) entry which is preliminary data.</text>
</comment>
<organism evidence="1">
    <name type="scientific">marine sediment metagenome</name>
    <dbReference type="NCBI Taxonomy" id="412755"/>
    <lineage>
        <taxon>unclassified sequences</taxon>
        <taxon>metagenomes</taxon>
        <taxon>ecological metagenomes</taxon>
    </lineage>
</organism>
<dbReference type="InterPro" id="IPR032586">
    <property type="entry name" value="UxaE"/>
</dbReference>
<evidence type="ECO:0000313" key="1">
    <source>
        <dbReference type="EMBL" id="KKN55303.1"/>
    </source>
</evidence>
<sequence>MDEKGEDAFDFELSVDESSAPTSPQAHLFIANEICEANIKVSSVAPRFVGEFQKAIDYIGDLDAFKRSFRTHAALARYFGYKISVHSGSDKFSVFPVIGELSRGRFHIKTSGTNWLEAVKVIARKDPGLYRELHRKALLTFDRATKYYHVTTNIKKVPDLSTLRDGQLPELFNNPDARQLIHITYGEIL</sequence>
<dbReference type="AlphaFoldDB" id="A0A0F9UNX3"/>
<gene>
    <name evidence="1" type="ORF">LCGC14_0583470</name>
</gene>
<feature type="non-terminal residue" evidence="1">
    <location>
        <position position="189"/>
    </location>
</feature>
<reference evidence="1" key="1">
    <citation type="journal article" date="2015" name="Nature">
        <title>Complex archaea that bridge the gap between prokaryotes and eukaryotes.</title>
        <authorList>
            <person name="Spang A."/>
            <person name="Saw J.H."/>
            <person name="Jorgensen S.L."/>
            <person name="Zaremba-Niedzwiedzka K."/>
            <person name="Martijn J."/>
            <person name="Lind A.E."/>
            <person name="van Eijk R."/>
            <person name="Schleper C."/>
            <person name="Guy L."/>
            <person name="Ettema T.J."/>
        </authorList>
    </citation>
    <scope>NUCLEOTIDE SEQUENCE</scope>
</reference>
<dbReference type="Pfam" id="PF16257">
    <property type="entry name" value="UxaE"/>
    <property type="match status" value="1"/>
</dbReference>